<dbReference type="GO" id="GO:0005524">
    <property type="term" value="F:ATP binding"/>
    <property type="evidence" value="ECO:0007669"/>
    <property type="project" value="UniProtKB-KW"/>
</dbReference>
<evidence type="ECO:0008006" key="9">
    <source>
        <dbReference type="Google" id="ProtNLM"/>
    </source>
</evidence>
<evidence type="ECO:0000256" key="2">
    <source>
        <dbReference type="ARBA" id="ARBA00022741"/>
    </source>
</evidence>
<dbReference type="InterPro" id="IPR014729">
    <property type="entry name" value="Rossmann-like_a/b/a_fold"/>
</dbReference>
<gene>
    <name evidence="7" type="ORF">ACFQGB_04080</name>
</gene>
<evidence type="ECO:0000256" key="5">
    <source>
        <dbReference type="ARBA" id="ARBA00023146"/>
    </source>
</evidence>
<comment type="similarity">
    <text evidence="6">Belongs to the class-I aminoacyl-tRNA synthetase family.</text>
</comment>
<keyword evidence="5 6" id="KW-0030">Aminoacyl-tRNA synthetase</keyword>
<dbReference type="RefSeq" id="WP_336349031.1">
    <property type="nucleotide sequence ID" value="NZ_JAZAQL010000001.1"/>
</dbReference>
<reference evidence="7 8" key="1">
    <citation type="journal article" date="2019" name="Int. J. Syst. Evol. Microbiol.">
        <title>The Global Catalogue of Microorganisms (GCM) 10K type strain sequencing project: providing services to taxonomists for standard genome sequencing and annotation.</title>
        <authorList>
            <consortium name="The Broad Institute Genomics Platform"/>
            <consortium name="The Broad Institute Genome Sequencing Center for Infectious Disease"/>
            <person name="Wu L."/>
            <person name="Ma J."/>
        </authorList>
    </citation>
    <scope>NUCLEOTIDE SEQUENCE [LARGE SCALE GENOMIC DNA]</scope>
    <source>
        <strain evidence="7 8">GX26</strain>
    </source>
</reference>
<keyword evidence="4 6" id="KW-0648">Protein biosynthesis</keyword>
<dbReference type="GO" id="GO:0004812">
    <property type="term" value="F:aminoacyl-tRNA ligase activity"/>
    <property type="evidence" value="ECO:0007669"/>
    <property type="project" value="UniProtKB-KW"/>
</dbReference>
<evidence type="ECO:0000256" key="1">
    <source>
        <dbReference type="ARBA" id="ARBA00022598"/>
    </source>
</evidence>
<keyword evidence="2 6" id="KW-0547">Nucleotide-binding</keyword>
<name>A0ABD5VC29_9EURY</name>
<protein>
    <recommendedName>
        <fullName evidence="9">Tryptophanyl-tRNA synthetase</fullName>
    </recommendedName>
</protein>
<dbReference type="GO" id="GO:0006412">
    <property type="term" value="P:translation"/>
    <property type="evidence" value="ECO:0007669"/>
    <property type="project" value="UniProtKB-KW"/>
</dbReference>
<comment type="caution">
    <text evidence="7">The sequence shown here is derived from an EMBL/GenBank/DDBJ whole genome shotgun (WGS) entry which is preliminary data.</text>
</comment>
<organism evidence="7 8">
    <name type="scientific">Halorubellus litoreus</name>
    <dbReference type="NCBI Taxonomy" id="755308"/>
    <lineage>
        <taxon>Archaea</taxon>
        <taxon>Methanobacteriati</taxon>
        <taxon>Methanobacteriota</taxon>
        <taxon>Stenosarchaea group</taxon>
        <taxon>Halobacteria</taxon>
        <taxon>Halobacteriales</taxon>
        <taxon>Halorubellaceae</taxon>
        <taxon>Halorubellus</taxon>
    </lineage>
</organism>
<dbReference type="AlphaFoldDB" id="A0ABD5VC29"/>
<keyword evidence="3 6" id="KW-0067">ATP-binding</keyword>
<dbReference type="InterPro" id="IPR002305">
    <property type="entry name" value="aa-tRNA-synth_Ic"/>
</dbReference>
<keyword evidence="8" id="KW-1185">Reference proteome</keyword>
<evidence type="ECO:0000313" key="8">
    <source>
        <dbReference type="Proteomes" id="UP001596395"/>
    </source>
</evidence>
<keyword evidence="1 6" id="KW-0436">Ligase</keyword>
<dbReference type="Pfam" id="PF00579">
    <property type="entry name" value="tRNA-synt_1b"/>
    <property type="match status" value="1"/>
</dbReference>
<dbReference type="Proteomes" id="UP001596395">
    <property type="component" value="Unassembled WGS sequence"/>
</dbReference>
<dbReference type="Gene3D" id="3.40.50.620">
    <property type="entry name" value="HUPs"/>
    <property type="match status" value="1"/>
</dbReference>
<sequence>MASLEDHYDALRARDRYEPVDDHASEPLALGDLPPAEVRRRFVVGEDARAFADRAGTDGVLTFGVSVTGPPHVGTLGQMQTAIALQRAGFDVQFVVADFEPYSTQGYALDVVRERARRFVAFVDALGFDHDRGRLRTQYGAEDVTHTAYHLARYADPERDMAAVDLDVTAWERANRDAYDDAGVDAAALDETDLPSDWEPSRFTRRMDGFLMVADMLHPLVADDYAANCIVMGADERSLRPMVDGVRERAPTDGTLHALYTRLVPGLDDQPKLSRRLPESRFTLADDPDRIRAAVRGNPDARWRVTDDVVVEMMRLASAEDADQVAAWRRARDADEEAWSAARAAFADEIAGYARDWQATARAE</sequence>
<evidence type="ECO:0000256" key="6">
    <source>
        <dbReference type="RuleBase" id="RU363036"/>
    </source>
</evidence>
<evidence type="ECO:0000313" key="7">
    <source>
        <dbReference type="EMBL" id="MFC6952033.1"/>
    </source>
</evidence>
<accession>A0ABD5VC29</accession>
<evidence type="ECO:0000256" key="3">
    <source>
        <dbReference type="ARBA" id="ARBA00022840"/>
    </source>
</evidence>
<dbReference type="SUPFAM" id="SSF52374">
    <property type="entry name" value="Nucleotidylyl transferase"/>
    <property type="match status" value="1"/>
</dbReference>
<evidence type="ECO:0000256" key="4">
    <source>
        <dbReference type="ARBA" id="ARBA00022917"/>
    </source>
</evidence>
<dbReference type="EMBL" id="JBHSXN010000001">
    <property type="protein sequence ID" value="MFC6952033.1"/>
    <property type="molecule type" value="Genomic_DNA"/>
</dbReference>
<proteinExistence type="inferred from homology"/>